<keyword evidence="3" id="KW-0732">Signal</keyword>
<dbReference type="Gene3D" id="2.130.10.10">
    <property type="entry name" value="YVTN repeat-like/Quinoprotein amine dehydrogenase"/>
    <property type="match status" value="2"/>
</dbReference>
<keyword evidence="2" id="KW-0119">Carbohydrate metabolism</keyword>
<protein>
    <submittedName>
        <fullName evidence="4">Uncharacterized protein</fullName>
    </submittedName>
</protein>
<evidence type="ECO:0000256" key="3">
    <source>
        <dbReference type="SAM" id="SignalP"/>
    </source>
</evidence>
<dbReference type="PANTHER" id="PTHR30344">
    <property type="entry name" value="6-PHOSPHOGLUCONOLACTONASE-RELATED"/>
    <property type="match status" value="1"/>
</dbReference>
<accession>A0A024E6X2</accession>
<name>A0A024E6X2_9PSED</name>
<reference evidence="4 5" key="1">
    <citation type="journal article" date="2012" name="J. Bacteriol.">
        <title>Genome sequence of cold-adapted Pseudomonas mandelii strain JR-1.</title>
        <authorList>
            <person name="Jang S.H."/>
            <person name="Kim J."/>
            <person name="Kim J."/>
            <person name="Hong S."/>
            <person name="Lee C."/>
        </authorList>
    </citation>
    <scope>NUCLEOTIDE SEQUENCE [LARGE SCALE GENOMIC DNA]</scope>
    <source>
        <strain evidence="4 5">JR-1</strain>
    </source>
</reference>
<gene>
    <name evidence="4" type="ORF">OU5_1590</name>
</gene>
<dbReference type="Proteomes" id="UP000026913">
    <property type="component" value="Chromosome"/>
</dbReference>
<feature type="chain" id="PRO_5001528654" evidence="3">
    <location>
        <begin position="23"/>
        <end position="457"/>
    </location>
</feature>
<evidence type="ECO:0000256" key="2">
    <source>
        <dbReference type="ARBA" id="ARBA00022526"/>
    </source>
</evidence>
<dbReference type="AlphaFoldDB" id="A0A024E6X2"/>
<dbReference type="InterPro" id="IPR019405">
    <property type="entry name" value="Lactonase_7-beta_prop"/>
</dbReference>
<dbReference type="Pfam" id="PF10282">
    <property type="entry name" value="Lactonase"/>
    <property type="match status" value="1"/>
</dbReference>
<dbReference type="InterPro" id="IPR011045">
    <property type="entry name" value="N2O_reductase_N"/>
</dbReference>
<evidence type="ECO:0000256" key="1">
    <source>
        <dbReference type="ARBA" id="ARBA00005564"/>
    </source>
</evidence>
<dbReference type="OrthoDB" id="503025at2"/>
<proteinExistence type="inferred from homology"/>
<keyword evidence="2" id="KW-0313">Glucose metabolism</keyword>
<dbReference type="RefSeq" id="WP_010461407.1">
    <property type="nucleotide sequence ID" value="NZ_CP005960.1"/>
</dbReference>
<dbReference type="GO" id="GO:0017057">
    <property type="term" value="F:6-phosphogluconolactonase activity"/>
    <property type="evidence" value="ECO:0007669"/>
    <property type="project" value="TreeGrafter"/>
</dbReference>
<dbReference type="KEGG" id="pman:OU5_1590"/>
<comment type="similarity">
    <text evidence="1">Belongs to the cycloisomerase 2 family.</text>
</comment>
<dbReference type="PANTHER" id="PTHR30344:SF1">
    <property type="entry name" value="6-PHOSPHOGLUCONOLACTONASE"/>
    <property type="match status" value="1"/>
</dbReference>
<dbReference type="SUPFAM" id="SSF50974">
    <property type="entry name" value="Nitrous oxide reductase, N-terminal domain"/>
    <property type="match status" value="1"/>
</dbReference>
<dbReference type="HOGENOM" id="CLU_581172_0_0_6"/>
<dbReference type="InterPro" id="IPR050282">
    <property type="entry name" value="Cycloisomerase_2"/>
</dbReference>
<evidence type="ECO:0000313" key="4">
    <source>
        <dbReference type="EMBL" id="AHZ68669.1"/>
    </source>
</evidence>
<evidence type="ECO:0000313" key="5">
    <source>
        <dbReference type="Proteomes" id="UP000026913"/>
    </source>
</evidence>
<dbReference type="InterPro" id="IPR015943">
    <property type="entry name" value="WD40/YVTN_repeat-like_dom_sf"/>
</dbReference>
<dbReference type="GO" id="GO:0006006">
    <property type="term" value="P:glucose metabolic process"/>
    <property type="evidence" value="ECO:0007669"/>
    <property type="project" value="UniProtKB-KW"/>
</dbReference>
<sequence>MTITPKLILSAVAICVSCNALADSEKKFLYTLTNNIKESENTVAQYKRLNDGTIQFIRFYKTNGTGINNDTHGKLGPQDNDSQIIVTNDKKRLYAVNTHSNNISGFNINKDGTLTDIPGSPFPSKGIAPVSINISGNILVAANRNEDYHQKASLSDPEGASYTSFEIQQNGALMYADSLKVPGFQKPAQIHASKTVKNLFFADEFQVDVDFDGDGSRSFLAGPKNSVQGQVRTMRVDDKGKITLTDVATLPETIENYLYIGSPGVPSMPLGIWSHPSQNILYAGFVTRNQLGVFSYDHFGRLKFVNAVNNSGQDICWVLVNKQATRLYTVNNLPRLNTQQTASTISVYDIAGKNALSPMEIQVVDVPIPGESFINNRNLLQPGSTSFEIALSPDEDFLYVINQRINQTEENTKKTGNAIHSFSVRKDGSIKAAASVDLSKDGFPSNSRAQGVVAVDL</sequence>
<organism evidence="4 5">
    <name type="scientific">Pseudomonas mandelii JR-1</name>
    <dbReference type="NCBI Taxonomy" id="1147786"/>
    <lineage>
        <taxon>Bacteria</taxon>
        <taxon>Pseudomonadati</taxon>
        <taxon>Pseudomonadota</taxon>
        <taxon>Gammaproteobacteria</taxon>
        <taxon>Pseudomonadales</taxon>
        <taxon>Pseudomonadaceae</taxon>
        <taxon>Pseudomonas</taxon>
    </lineage>
</organism>
<feature type="signal peptide" evidence="3">
    <location>
        <begin position="1"/>
        <end position="22"/>
    </location>
</feature>
<dbReference type="EMBL" id="CP005960">
    <property type="protein sequence ID" value="AHZ68669.1"/>
    <property type="molecule type" value="Genomic_DNA"/>
</dbReference>